<dbReference type="EMBL" id="JAVHJS010000025">
    <property type="protein sequence ID" value="KAK2816709.1"/>
    <property type="molecule type" value="Genomic_DNA"/>
</dbReference>
<reference evidence="2" key="1">
    <citation type="submission" date="2023-08" db="EMBL/GenBank/DDBJ databases">
        <title>Pelteobagrus vachellii genome.</title>
        <authorList>
            <person name="Liu H."/>
        </authorList>
    </citation>
    <scope>NUCLEOTIDE SEQUENCE</scope>
    <source>
        <strain evidence="2">PRFRI_2022a</strain>
        <tissue evidence="2">Muscle</tissue>
    </source>
</reference>
<proteinExistence type="predicted"/>
<organism evidence="2 3">
    <name type="scientific">Tachysurus vachellii</name>
    <name type="common">Darkbarbel catfish</name>
    <name type="synonym">Pelteobagrus vachellii</name>
    <dbReference type="NCBI Taxonomy" id="175792"/>
    <lineage>
        <taxon>Eukaryota</taxon>
        <taxon>Metazoa</taxon>
        <taxon>Chordata</taxon>
        <taxon>Craniata</taxon>
        <taxon>Vertebrata</taxon>
        <taxon>Euteleostomi</taxon>
        <taxon>Actinopterygii</taxon>
        <taxon>Neopterygii</taxon>
        <taxon>Teleostei</taxon>
        <taxon>Ostariophysi</taxon>
        <taxon>Siluriformes</taxon>
        <taxon>Bagridae</taxon>
        <taxon>Tachysurus</taxon>
    </lineage>
</organism>
<gene>
    <name evidence="2" type="ORF">Q7C36_022980</name>
</gene>
<keyword evidence="1" id="KW-1133">Transmembrane helix</keyword>
<evidence type="ECO:0000256" key="1">
    <source>
        <dbReference type="SAM" id="Phobius"/>
    </source>
</evidence>
<dbReference type="AlphaFoldDB" id="A0AA88J4Q2"/>
<dbReference type="Proteomes" id="UP001187315">
    <property type="component" value="Unassembled WGS sequence"/>
</dbReference>
<evidence type="ECO:0000313" key="3">
    <source>
        <dbReference type="Proteomes" id="UP001187315"/>
    </source>
</evidence>
<protein>
    <submittedName>
        <fullName evidence="2">Uncharacterized protein</fullName>
    </submittedName>
</protein>
<accession>A0AA88J4Q2</accession>
<sequence>MKGNSTCNKVLYSFLTSFIWLFLFFFDGNYVACACSHWGGEYTETGALKWCKPKGNETEVLGLLQETQRYITKSQFAAFAIVLVITSILVTSCCCRLHCCHVRCHGHCNSCFIPDCEHCCNGDQQTGDVSLRGSAGEAR</sequence>
<name>A0AA88J4Q2_TACVA</name>
<keyword evidence="1" id="KW-0812">Transmembrane</keyword>
<keyword evidence="3" id="KW-1185">Reference proteome</keyword>
<comment type="caution">
    <text evidence="2">The sequence shown here is derived from an EMBL/GenBank/DDBJ whole genome shotgun (WGS) entry which is preliminary data.</text>
</comment>
<feature type="transmembrane region" description="Helical" evidence="1">
    <location>
        <begin position="12"/>
        <end position="32"/>
    </location>
</feature>
<feature type="transmembrane region" description="Helical" evidence="1">
    <location>
        <begin position="76"/>
        <end position="95"/>
    </location>
</feature>
<keyword evidence="1" id="KW-0472">Membrane</keyword>
<evidence type="ECO:0000313" key="2">
    <source>
        <dbReference type="EMBL" id="KAK2816709.1"/>
    </source>
</evidence>